<dbReference type="AlphaFoldDB" id="A0AAN6SSZ0"/>
<evidence type="ECO:0000313" key="3">
    <source>
        <dbReference type="EMBL" id="KAK4041407.1"/>
    </source>
</evidence>
<keyword evidence="2" id="KW-1133">Transmembrane helix</keyword>
<feature type="region of interest" description="Disordered" evidence="1">
    <location>
        <begin position="242"/>
        <end position="282"/>
    </location>
</feature>
<keyword evidence="2" id="KW-0472">Membrane</keyword>
<keyword evidence="2" id="KW-0812">Transmembrane</keyword>
<dbReference type="EMBL" id="MU854358">
    <property type="protein sequence ID" value="KAK4041407.1"/>
    <property type="molecule type" value="Genomic_DNA"/>
</dbReference>
<feature type="transmembrane region" description="Helical" evidence="2">
    <location>
        <begin position="213"/>
        <end position="235"/>
    </location>
</feature>
<keyword evidence="4" id="KW-1185">Reference proteome</keyword>
<gene>
    <name evidence="3" type="ORF">C8A01DRAFT_45466</name>
</gene>
<feature type="compositionally biased region" description="Low complexity" evidence="1">
    <location>
        <begin position="154"/>
        <end position="204"/>
    </location>
</feature>
<organism evidence="3 4">
    <name type="scientific">Parachaetomium inaequale</name>
    <dbReference type="NCBI Taxonomy" id="2588326"/>
    <lineage>
        <taxon>Eukaryota</taxon>
        <taxon>Fungi</taxon>
        <taxon>Dikarya</taxon>
        <taxon>Ascomycota</taxon>
        <taxon>Pezizomycotina</taxon>
        <taxon>Sordariomycetes</taxon>
        <taxon>Sordariomycetidae</taxon>
        <taxon>Sordariales</taxon>
        <taxon>Chaetomiaceae</taxon>
        <taxon>Parachaetomium</taxon>
    </lineage>
</organism>
<accession>A0AAN6SSZ0</accession>
<comment type="caution">
    <text evidence="3">The sequence shown here is derived from an EMBL/GenBank/DDBJ whole genome shotgun (WGS) entry which is preliminary data.</text>
</comment>
<evidence type="ECO:0000256" key="2">
    <source>
        <dbReference type="SAM" id="Phobius"/>
    </source>
</evidence>
<feature type="region of interest" description="Disordered" evidence="1">
    <location>
        <begin position="148"/>
        <end position="204"/>
    </location>
</feature>
<proteinExistence type="predicted"/>
<protein>
    <submittedName>
        <fullName evidence="3">Uncharacterized protein</fullName>
    </submittedName>
</protein>
<reference evidence="4" key="1">
    <citation type="journal article" date="2023" name="Mol. Phylogenet. Evol.">
        <title>Genome-scale phylogeny and comparative genomics of the fungal order Sordariales.</title>
        <authorList>
            <person name="Hensen N."/>
            <person name="Bonometti L."/>
            <person name="Westerberg I."/>
            <person name="Brannstrom I.O."/>
            <person name="Guillou S."/>
            <person name="Cros-Aarteil S."/>
            <person name="Calhoun S."/>
            <person name="Haridas S."/>
            <person name="Kuo A."/>
            <person name="Mondo S."/>
            <person name="Pangilinan J."/>
            <person name="Riley R."/>
            <person name="LaButti K."/>
            <person name="Andreopoulos B."/>
            <person name="Lipzen A."/>
            <person name="Chen C."/>
            <person name="Yan M."/>
            <person name="Daum C."/>
            <person name="Ng V."/>
            <person name="Clum A."/>
            <person name="Steindorff A."/>
            <person name="Ohm R.A."/>
            <person name="Martin F."/>
            <person name="Silar P."/>
            <person name="Natvig D.O."/>
            <person name="Lalanne C."/>
            <person name="Gautier V."/>
            <person name="Ament-Velasquez S.L."/>
            <person name="Kruys A."/>
            <person name="Hutchinson M.I."/>
            <person name="Powell A.J."/>
            <person name="Barry K."/>
            <person name="Miller A.N."/>
            <person name="Grigoriev I.V."/>
            <person name="Debuchy R."/>
            <person name="Gladieux P."/>
            <person name="Hiltunen Thoren M."/>
            <person name="Johannesson H."/>
        </authorList>
    </citation>
    <scope>NUCLEOTIDE SEQUENCE [LARGE SCALE GENOMIC DNA]</scope>
    <source>
        <strain evidence="4">CBS 284.82</strain>
    </source>
</reference>
<dbReference type="Proteomes" id="UP001303115">
    <property type="component" value="Unassembled WGS sequence"/>
</dbReference>
<evidence type="ECO:0000313" key="4">
    <source>
        <dbReference type="Proteomes" id="UP001303115"/>
    </source>
</evidence>
<sequence>MADPDQSISNGTCFWAPGIESDPRFIPCGNAAFGNIHCCQAGDYCLADGACYNDRWGTTYLAGCTDLFYQDASCPDKQSYNDQPWAGLIYCRPNRWVVCEERSRPATITKPDQCTCPPDESMTVAFTEASVIPGMGLLPTTSGGTIEWQPGYLPTAVPSRSSSSSSAESETTTTDPTSPATSSPTLALSTPTFPPSNNSTPGNGLSDAAKAGIGTGAAVGAILLFGALSALWVVLRRRRNDKNSLKNSNNDPSSPETETGPGPVVLLPQTQSDKYPPGPAEMPTPDVPPWPAFTELPGSGGGGGVGPWVVRPELQGDGGSVMPGGAYGGYHGQVSPLGSPSLQTAGGWQGRQSGGVPVPVPVLSAAVGEEGLVSHHQQGYDNMAQGYGQWALTGEGKGMGQGGASELPA</sequence>
<evidence type="ECO:0000256" key="1">
    <source>
        <dbReference type="SAM" id="MobiDB-lite"/>
    </source>
</evidence>
<feature type="compositionally biased region" description="Low complexity" evidence="1">
    <location>
        <begin position="245"/>
        <end position="255"/>
    </location>
</feature>
<name>A0AAN6SSZ0_9PEZI</name>